<dbReference type="EMBL" id="EQ973900">
    <property type="protein sequence ID" value="EEF39539.1"/>
    <property type="molecule type" value="Genomic_DNA"/>
</dbReference>
<reference evidence="2" key="1">
    <citation type="journal article" date="2010" name="Nat. Biotechnol.">
        <title>Draft genome sequence of the oilseed species Ricinus communis.</title>
        <authorList>
            <person name="Chan A.P."/>
            <person name="Crabtree J."/>
            <person name="Zhao Q."/>
            <person name="Lorenzi H."/>
            <person name="Orvis J."/>
            <person name="Puiu D."/>
            <person name="Melake-Berhan A."/>
            <person name="Jones K.M."/>
            <person name="Redman J."/>
            <person name="Chen G."/>
            <person name="Cahoon E.B."/>
            <person name="Gedil M."/>
            <person name="Stanke M."/>
            <person name="Haas B.J."/>
            <person name="Wortman J.R."/>
            <person name="Fraser-Liggett C.M."/>
            <person name="Ravel J."/>
            <person name="Rabinowicz P.D."/>
        </authorList>
    </citation>
    <scope>NUCLEOTIDE SEQUENCE [LARGE SCALE GENOMIC DNA]</scope>
    <source>
        <strain evidence="2">cv. Hale</strain>
    </source>
</reference>
<gene>
    <name evidence="1" type="ORF">RCOM_0182680</name>
</gene>
<evidence type="ECO:0000313" key="1">
    <source>
        <dbReference type="EMBL" id="EEF39539.1"/>
    </source>
</evidence>
<organism evidence="1 2">
    <name type="scientific">Ricinus communis</name>
    <name type="common">Castor bean</name>
    <dbReference type="NCBI Taxonomy" id="3988"/>
    <lineage>
        <taxon>Eukaryota</taxon>
        <taxon>Viridiplantae</taxon>
        <taxon>Streptophyta</taxon>
        <taxon>Embryophyta</taxon>
        <taxon>Tracheophyta</taxon>
        <taxon>Spermatophyta</taxon>
        <taxon>Magnoliopsida</taxon>
        <taxon>eudicotyledons</taxon>
        <taxon>Gunneridae</taxon>
        <taxon>Pentapetalae</taxon>
        <taxon>rosids</taxon>
        <taxon>fabids</taxon>
        <taxon>Malpighiales</taxon>
        <taxon>Euphorbiaceae</taxon>
        <taxon>Acalyphoideae</taxon>
        <taxon>Acalypheae</taxon>
        <taxon>Ricinus</taxon>
    </lineage>
</organism>
<dbReference type="InParanoid" id="B9SA22"/>
<dbReference type="AlphaFoldDB" id="B9SA22"/>
<keyword evidence="2" id="KW-1185">Reference proteome</keyword>
<dbReference type="Proteomes" id="UP000008311">
    <property type="component" value="Unassembled WGS sequence"/>
</dbReference>
<accession>B9SA22</accession>
<evidence type="ECO:0000313" key="2">
    <source>
        <dbReference type="Proteomes" id="UP000008311"/>
    </source>
</evidence>
<name>B9SA22_RICCO</name>
<protein>
    <submittedName>
        <fullName evidence="1">Uncharacterized protein</fullName>
    </submittedName>
</protein>
<sequence>MSLWVLVSWSTKFFLVQLIFALLFNPAFICYCQESTASALDSASESLVREALEKLMFGRICILVTYRRARKQVPLSLNWND</sequence>
<proteinExistence type="predicted"/>